<dbReference type="Proteomes" id="UP000287033">
    <property type="component" value="Unassembled WGS sequence"/>
</dbReference>
<protein>
    <submittedName>
        <fullName evidence="1">Uncharacterized protein</fullName>
    </submittedName>
</protein>
<sequence>QWPAFATGWQLPSTIVEVGNAEPRVAETGSRGVEESGRLRLELIRQRELLGTGRGWIWQRERDGGRIAGGKGQGGNA</sequence>
<evidence type="ECO:0000313" key="2">
    <source>
        <dbReference type="Proteomes" id="UP000287033"/>
    </source>
</evidence>
<keyword evidence="2" id="KW-1185">Reference proteome</keyword>
<dbReference type="AlphaFoldDB" id="A0A401TFQ7"/>
<proteinExistence type="predicted"/>
<feature type="non-terminal residue" evidence="1">
    <location>
        <position position="1"/>
    </location>
</feature>
<accession>A0A401TFQ7</accession>
<reference evidence="1 2" key="1">
    <citation type="journal article" date="2018" name="Nat. Ecol. Evol.">
        <title>Shark genomes provide insights into elasmobranch evolution and the origin of vertebrates.</title>
        <authorList>
            <person name="Hara Y"/>
            <person name="Yamaguchi K"/>
            <person name="Onimaru K"/>
            <person name="Kadota M"/>
            <person name="Koyanagi M"/>
            <person name="Keeley SD"/>
            <person name="Tatsumi K"/>
            <person name="Tanaka K"/>
            <person name="Motone F"/>
            <person name="Kageyama Y"/>
            <person name="Nozu R"/>
            <person name="Adachi N"/>
            <person name="Nishimura O"/>
            <person name="Nakagawa R"/>
            <person name="Tanegashima C"/>
            <person name="Kiyatake I"/>
            <person name="Matsumoto R"/>
            <person name="Murakumo K"/>
            <person name="Nishida K"/>
            <person name="Terakita A"/>
            <person name="Kuratani S"/>
            <person name="Sato K"/>
            <person name="Hyodo S Kuraku.S."/>
        </authorList>
    </citation>
    <scope>NUCLEOTIDE SEQUENCE [LARGE SCALE GENOMIC DNA]</scope>
</reference>
<name>A0A401TFQ7_CHIPU</name>
<organism evidence="1 2">
    <name type="scientific">Chiloscyllium punctatum</name>
    <name type="common">Brownbanded bambooshark</name>
    <name type="synonym">Hemiscyllium punctatum</name>
    <dbReference type="NCBI Taxonomy" id="137246"/>
    <lineage>
        <taxon>Eukaryota</taxon>
        <taxon>Metazoa</taxon>
        <taxon>Chordata</taxon>
        <taxon>Craniata</taxon>
        <taxon>Vertebrata</taxon>
        <taxon>Chondrichthyes</taxon>
        <taxon>Elasmobranchii</taxon>
        <taxon>Galeomorphii</taxon>
        <taxon>Galeoidea</taxon>
        <taxon>Orectolobiformes</taxon>
        <taxon>Hemiscylliidae</taxon>
        <taxon>Chiloscyllium</taxon>
    </lineage>
</organism>
<dbReference type="EMBL" id="BEZZ01056181">
    <property type="protein sequence ID" value="GCC41471.1"/>
    <property type="molecule type" value="Genomic_DNA"/>
</dbReference>
<gene>
    <name evidence="1" type="ORF">chiPu_0025306</name>
</gene>
<comment type="caution">
    <text evidence="1">The sequence shown here is derived from an EMBL/GenBank/DDBJ whole genome shotgun (WGS) entry which is preliminary data.</text>
</comment>
<evidence type="ECO:0000313" key="1">
    <source>
        <dbReference type="EMBL" id="GCC41471.1"/>
    </source>
</evidence>